<protein>
    <submittedName>
        <fullName evidence="2">N-acetyltransferase</fullName>
    </submittedName>
</protein>
<dbReference type="Gene3D" id="3.40.630.30">
    <property type="match status" value="1"/>
</dbReference>
<evidence type="ECO:0000313" key="2">
    <source>
        <dbReference type="EMBL" id="GGL57818.1"/>
    </source>
</evidence>
<reference evidence="3" key="1">
    <citation type="journal article" date="2019" name="Int. J. Syst. Evol. Microbiol.">
        <title>The Global Catalogue of Microorganisms (GCM) 10K type strain sequencing project: providing services to taxonomists for standard genome sequencing and annotation.</title>
        <authorList>
            <consortium name="The Broad Institute Genomics Platform"/>
            <consortium name="The Broad Institute Genome Sequencing Center for Infectious Disease"/>
            <person name="Wu L."/>
            <person name="Ma J."/>
        </authorList>
    </citation>
    <scope>NUCLEOTIDE SEQUENCE [LARGE SCALE GENOMIC DNA]</scope>
    <source>
        <strain evidence="3">CGMCC 4.5581</strain>
    </source>
</reference>
<evidence type="ECO:0000313" key="3">
    <source>
        <dbReference type="Proteomes" id="UP000648663"/>
    </source>
</evidence>
<dbReference type="RefSeq" id="WP_249522904.1">
    <property type="nucleotide sequence ID" value="NZ_LSYR01000049.1"/>
</dbReference>
<keyword evidence="3" id="KW-1185">Reference proteome</keyword>
<dbReference type="InterPro" id="IPR000182">
    <property type="entry name" value="GNAT_dom"/>
</dbReference>
<dbReference type="Pfam" id="PF00583">
    <property type="entry name" value="Acetyltransf_1"/>
    <property type="match status" value="1"/>
</dbReference>
<comment type="caution">
    <text evidence="2">The sequence shown here is derived from an EMBL/GenBank/DDBJ whole genome shotgun (WGS) entry which is preliminary data.</text>
</comment>
<evidence type="ECO:0000259" key="1">
    <source>
        <dbReference type="Pfam" id="PF00583"/>
    </source>
</evidence>
<dbReference type="EMBL" id="BMMI01000002">
    <property type="protein sequence ID" value="GGL57818.1"/>
    <property type="molecule type" value="Genomic_DNA"/>
</dbReference>
<sequence length="225" mass="22883">MEAPLPPLARGEGLDELFTRLAAGETPPADASVTTVPAPLLLDGQRVPALVVGGTGWHVVAADVDPGWVAGQVAREPIEAPLGARFLTALAEEVGAEPGVLDALLIAPPAPTAPGPELVEVAPGEHPRVRRALRHRTGVRVWTTPDGAGLLVLGRGVAGRWEAGTEVRPDARGRGLGTALAAAAPALVPGVASLWAQVAPANTASLRSFLAAGWRPVGAEVLFGS</sequence>
<gene>
    <name evidence="2" type="ORF">GCM10011589_12330</name>
</gene>
<organism evidence="2 3">
    <name type="scientific">Modestobacter marinus</name>
    <dbReference type="NCBI Taxonomy" id="477641"/>
    <lineage>
        <taxon>Bacteria</taxon>
        <taxon>Bacillati</taxon>
        <taxon>Actinomycetota</taxon>
        <taxon>Actinomycetes</taxon>
        <taxon>Geodermatophilales</taxon>
        <taxon>Geodermatophilaceae</taxon>
        <taxon>Modestobacter</taxon>
    </lineage>
</organism>
<dbReference type="InterPro" id="IPR016181">
    <property type="entry name" value="Acyl_CoA_acyltransferase"/>
</dbReference>
<proteinExistence type="predicted"/>
<feature type="domain" description="N-acetyltransferase" evidence="1">
    <location>
        <begin position="161"/>
        <end position="209"/>
    </location>
</feature>
<name>A0ABQ2FVH8_9ACTN</name>
<dbReference type="Proteomes" id="UP000648663">
    <property type="component" value="Unassembled WGS sequence"/>
</dbReference>
<accession>A0ABQ2FVH8</accession>
<dbReference type="SUPFAM" id="SSF55729">
    <property type="entry name" value="Acyl-CoA N-acyltransferases (Nat)"/>
    <property type="match status" value="1"/>
</dbReference>